<organism evidence="2 3">
    <name type="scientific">Oryzias javanicus</name>
    <name type="common">Javanese ricefish</name>
    <name type="synonym">Aplocheilus javanicus</name>
    <dbReference type="NCBI Taxonomy" id="123683"/>
    <lineage>
        <taxon>Eukaryota</taxon>
        <taxon>Metazoa</taxon>
        <taxon>Chordata</taxon>
        <taxon>Craniata</taxon>
        <taxon>Vertebrata</taxon>
        <taxon>Euteleostomi</taxon>
        <taxon>Actinopterygii</taxon>
        <taxon>Neopterygii</taxon>
        <taxon>Teleostei</taxon>
        <taxon>Neoteleostei</taxon>
        <taxon>Acanthomorphata</taxon>
        <taxon>Ovalentaria</taxon>
        <taxon>Atherinomorphae</taxon>
        <taxon>Beloniformes</taxon>
        <taxon>Adrianichthyidae</taxon>
        <taxon>Oryziinae</taxon>
        <taxon>Oryzias</taxon>
    </lineage>
</organism>
<evidence type="ECO:0008006" key="4">
    <source>
        <dbReference type="Google" id="ProtNLM"/>
    </source>
</evidence>
<dbReference type="SUPFAM" id="SSF57716">
    <property type="entry name" value="Glucocorticoid receptor-like (DNA-binding domain)"/>
    <property type="match status" value="1"/>
</dbReference>
<evidence type="ECO:0000256" key="1">
    <source>
        <dbReference type="SAM" id="MobiDB-lite"/>
    </source>
</evidence>
<dbReference type="AlphaFoldDB" id="A0A3S2MKC0"/>
<reference evidence="2 3" key="2">
    <citation type="submission" date="2019-01" db="EMBL/GenBank/DDBJ databases">
        <title>A chromosome length genome reference of the Java medaka (oryzias javanicus).</title>
        <authorList>
            <person name="Herpin A."/>
            <person name="Takehana Y."/>
            <person name="Naruse K."/>
            <person name="Ansai S."/>
            <person name="Kawaguchi M."/>
        </authorList>
    </citation>
    <scope>NUCLEOTIDE SEQUENCE [LARGE SCALE GENOMIC DNA]</scope>
    <source>
        <strain evidence="2">RS831</strain>
        <tissue evidence="2">Whole body</tissue>
    </source>
</reference>
<feature type="compositionally biased region" description="Basic and acidic residues" evidence="1">
    <location>
        <begin position="373"/>
        <end position="383"/>
    </location>
</feature>
<keyword evidence="3" id="KW-1185">Reference proteome</keyword>
<dbReference type="EMBL" id="CM012453">
    <property type="protein sequence ID" value="RVE61317.1"/>
    <property type="molecule type" value="Genomic_DNA"/>
</dbReference>
<reference evidence="2 3" key="1">
    <citation type="submission" date="2018-11" db="EMBL/GenBank/DDBJ databases">
        <authorList>
            <person name="Lopez-Roques C."/>
            <person name="Donnadieu C."/>
            <person name="Bouchez O."/>
            <person name="Klopp C."/>
            <person name="Cabau C."/>
            <person name="Zahm M."/>
        </authorList>
    </citation>
    <scope>NUCLEOTIDE SEQUENCE [LARGE SCALE GENOMIC DNA]</scope>
    <source>
        <strain evidence="2">RS831</strain>
        <tissue evidence="2">Whole body</tissue>
    </source>
</reference>
<gene>
    <name evidence="2" type="ORF">OJAV_G00169470</name>
</gene>
<feature type="region of interest" description="Disordered" evidence="1">
    <location>
        <begin position="419"/>
        <end position="438"/>
    </location>
</feature>
<feature type="compositionally biased region" description="Acidic residues" evidence="1">
    <location>
        <begin position="394"/>
        <end position="406"/>
    </location>
</feature>
<sequence>MEVFKNYIDVPQLRVFKEEKEEGSFLDQEQPELPQMKKEEEQLLLKQEIKSECGELFENQFEDVSQFYVCKEENKKRTFLDQEQPEPTQMKEEEEELCCSQQEEQQFLKQEIKSERDEIFVIQFDDLSEKNIHKEETDAEQLLWKQERKSSLDEEEPELPQIKEEWEEVCIGEEEEQLELRQETDAFMVTEYDQENMNSELEPIISRQGEITKNLSIERRKEWLAILNLKDTTYTNLAHLRVCSDHFVKGKPSVLYDTTNPDWAPSLNLGHNNSKNAASDVDRFERKMSQVLNVKKKAAASALVKLGTDKDECHQMEMSCGPSGKEIQPGFNSNVMNTMPCEIGRLSSENSSLNDLSDNNICKEKTEAEPLLWKQEKSSSLDKEESEAPQIKEEGEEVCIIEEGDQLDGKEKTGGFIVTEYDQQKMDSKSEPTGPSFR</sequence>
<dbReference type="OrthoDB" id="6369483at2759"/>
<protein>
    <recommendedName>
        <fullName evidence="4">THAP-type domain-containing protein</fullName>
    </recommendedName>
</protein>
<proteinExistence type="predicted"/>
<evidence type="ECO:0000313" key="2">
    <source>
        <dbReference type="EMBL" id="RVE61317.1"/>
    </source>
</evidence>
<dbReference type="Proteomes" id="UP000283210">
    <property type="component" value="Chromosome 17"/>
</dbReference>
<accession>A0A3S2MKC0</accession>
<feature type="region of interest" description="Disordered" evidence="1">
    <location>
        <begin position="373"/>
        <end position="413"/>
    </location>
</feature>
<evidence type="ECO:0000313" key="3">
    <source>
        <dbReference type="Proteomes" id="UP000283210"/>
    </source>
</evidence>
<name>A0A3S2MKC0_ORYJA</name>